<gene>
    <name evidence="1" type="ORF">CSC94_21230</name>
</gene>
<proteinExistence type="predicted"/>
<reference evidence="1 2" key="1">
    <citation type="submission" date="2017-10" db="EMBL/GenBank/DDBJ databases">
        <title>Sedimentibacterium mangrovi gen. nov., sp. nov., a novel member of family Phyllobacteriacea isolated from mangrove sediment.</title>
        <authorList>
            <person name="Liao H."/>
            <person name="Tian Y."/>
        </authorList>
    </citation>
    <scope>NUCLEOTIDE SEQUENCE [LARGE SCALE GENOMIC DNA]</scope>
    <source>
        <strain evidence="1 2">X9-2-2</strain>
    </source>
</reference>
<evidence type="ECO:0000313" key="1">
    <source>
        <dbReference type="EMBL" id="PHP65054.1"/>
    </source>
</evidence>
<organism evidence="1 2">
    <name type="scientific">Zhengella mangrovi</name>
    <dbReference type="NCBI Taxonomy" id="1982044"/>
    <lineage>
        <taxon>Bacteria</taxon>
        <taxon>Pseudomonadati</taxon>
        <taxon>Pseudomonadota</taxon>
        <taxon>Alphaproteobacteria</taxon>
        <taxon>Hyphomicrobiales</taxon>
        <taxon>Notoacmeibacteraceae</taxon>
        <taxon>Zhengella</taxon>
    </lineage>
</organism>
<dbReference type="AlphaFoldDB" id="A0A2G1QHX3"/>
<dbReference type="SUPFAM" id="SSF46785">
    <property type="entry name" value="Winged helix' DNA-binding domain"/>
    <property type="match status" value="1"/>
</dbReference>
<dbReference type="InterPro" id="IPR021660">
    <property type="entry name" value="DUF3253"/>
</dbReference>
<dbReference type="InterPro" id="IPR036390">
    <property type="entry name" value="WH_DNA-bd_sf"/>
</dbReference>
<dbReference type="Proteomes" id="UP000221168">
    <property type="component" value="Unassembled WGS sequence"/>
</dbReference>
<dbReference type="Pfam" id="PF11625">
    <property type="entry name" value="DUF3253"/>
    <property type="match status" value="1"/>
</dbReference>
<sequence length="94" mass="10264">MTTTTRQQLRDTILSLAGDRGRGKSICPSEAARALAGPDEKQWRRLMKPIRDVAVTMARGGDIVILRKGKPVDPDNFKGVYRITLPGDQGDGNS</sequence>
<name>A0A2G1QHX3_9HYPH</name>
<accession>A0A2G1QHX3</accession>
<comment type="caution">
    <text evidence="1">The sequence shown here is derived from an EMBL/GenBank/DDBJ whole genome shotgun (WGS) entry which is preliminary data.</text>
</comment>
<protein>
    <recommendedName>
        <fullName evidence="3">DUF3253 domain-containing protein</fullName>
    </recommendedName>
</protein>
<dbReference type="OrthoDB" id="7631458at2"/>
<dbReference type="InterPro" id="IPR036388">
    <property type="entry name" value="WH-like_DNA-bd_sf"/>
</dbReference>
<dbReference type="Gene3D" id="1.10.10.10">
    <property type="entry name" value="Winged helix-like DNA-binding domain superfamily/Winged helix DNA-binding domain"/>
    <property type="match status" value="1"/>
</dbReference>
<evidence type="ECO:0008006" key="3">
    <source>
        <dbReference type="Google" id="ProtNLM"/>
    </source>
</evidence>
<dbReference type="EMBL" id="PDVP01000019">
    <property type="protein sequence ID" value="PHP65054.1"/>
    <property type="molecule type" value="Genomic_DNA"/>
</dbReference>
<evidence type="ECO:0000313" key="2">
    <source>
        <dbReference type="Proteomes" id="UP000221168"/>
    </source>
</evidence>
<keyword evidence="2" id="KW-1185">Reference proteome</keyword>
<dbReference type="RefSeq" id="WP_099308392.1">
    <property type="nucleotide sequence ID" value="NZ_PDVP01000019.1"/>
</dbReference>